<evidence type="ECO:0000313" key="2">
    <source>
        <dbReference type="Proteomes" id="UP000239340"/>
    </source>
</evidence>
<proteinExistence type="predicted"/>
<organism evidence="1 2">
    <name type="scientific">Rhizobium fredii</name>
    <name type="common">Sinorhizobium fredii</name>
    <dbReference type="NCBI Taxonomy" id="380"/>
    <lineage>
        <taxon>Bacteria</taxon>
        <taxon>Pseudomonadati</taxon>
        <taxon>Pseudomonadota</taxon>
        <taxon>Alphaproteobacteria</taxon>
        <taxon>Hyphomicrobiales</taxon>
        <taxon>Rhizobiaceae</taxon>
        <taxon>Sinorhizobium/Ensifer group</taxon>
        <taxon>Sinorhizobium</taxon>
    </lineage>
</organism>
<gene>
    <name evidence="1" type="ORF">NXT3_CH00328</name>
</gene>
<sequence>MPLALVAGILLGPAVGSAVSENPSKLSYGARIGMTMTIVSKEGIGTANAVIRLKHTPQDAKVFCVEYLRDDSLRCIGDVIATTKLADRVTGNCVERTWTDMHGSSYSFHGSARQSPEMIKKGLLSETDYLIRRDGDEAFLPNLSLASYAERLEIFQSLCPGIAK</sequence>
<dbReference type="Proteomes" id="UP000239340">
    <property type="component" value="Chromosome"/>
</dbReference>
<reference evidence="1 2" key="1">
    <citation type="submission" date="2017-10" db="EMBL/GenBank/DDBJ databases">
        <title>Analysis of the genome sequences of Rhizobium populations associated to common bean (phaseolus vulgaris).</title>
        <authorList>
            <person name="Bustos P."/>
            <person name="Santamaria R.I."/>
            <person name="Miranda-Sanchez F."/>
            <person name="Perez-Carrascal O."/>
            <person name="Juarez S."/>
            <person name="Lozano L."/>
            <person name="Martinez-Flores I."/>
            <person name="Vinuesa P."/>
            <person name="Martinez-Romero E."/>
            <person name="Cevallos M.A."/>
            <person name="Romero D."/>
            <person name="Davila G."/>
            <person name="Gonzalez V."/>
        </authorList>
    </citation>
    <scope>NUCLEOTIDE SEQUENCE [LARGE SCALE GENOMIC DNA]</scope>
    <source>
        <strain evidence="1 2">NXT3</strain>
    </source>
</reference>
<dbReference type="EMBL" id="CP024307">
    <property type="protein sequence ID" value="AUX74938.1"/>
    <property type="molecule type" value="Genomic_DNA"/>
</dbReference>
<name>A0A2L0H0J7_RHIFR</name>
<evidence type="ECO:0000313" key="1">
    <source>
        <dbReference type="EMBL" id="AUX74938.1"/>
    </source>
</evidence>
<dbReference type="AlphaFoldDB" id="A0A2L0H0J7"/>
<accession>A0A2L0H0J7</accession>
<protein>
    <submittedName>
        <fullName evidence="1">Uncharacterized protein</fullName>
    </submittedName>
</protein>